<dbReference type="PANTHER" id="PTHR33198">
    <property type="entry name" value="ANK_REP_REGION DOMAIN-CONTAINING PROTEIN-RELATED"/>
    <property type="match status" value="1"/>
</dbReference>
<evidence type="ECO:0000313" key="2">
    <source>
        <dbReference type="Proteomes" id="UP000000305"/>
    </source>
</evidence>
<organism evidence="1 2">
    <name type="scientific">Daphnia pulex</name>
    <name type="common">Water flea</name>
    <dbReference type="NCBI Taxonomy" id="6669"/>
    <lineage>
        <taxon>Eukaryota</taxon>
        <taxon>Metazoa</taxon>
        <taxon>Ecdysozoa</taxon>
        <taxon>Arthropoda</taxon>
        <taxon>Crustacea</taxon>
        <taxon>Branchiopoda</taxon>
        <taxon>Diplostraca</taxon>
        <taxon>Cladocera</taxon>
        <taxon>Anomopoda</taxon>
        <taxon>Daphniidae</taxon>
        <taxon>Daphnia</taxon>
    </lineage>
</organism>
<dbReference type="STRING" id="6669.E9GR98"/>
<dbReference type="OrthoDB" id="6377591at2759"/>
<accession>E9GR98</accession>
<dbReference type="PhylomeDB" id="E9GR98"/>
<evidence type="ECO:0000313" key="1">
    <source>
        <dbReference type="EMBL" id="EFX78031.1"/>
    </source>
</evidence>
<sequence length="271" mass="29882">MKAPIDFALKDCRFGKIENLKQLEQIAKHCNNLEQLGNFLGIVGDVCHLRCQNNVLFSRNSQQKSLRFTGKVIANIPRTTPDGSAEATVGGMDVLHALGFSEKDLLSSTFDLVMADKSTPLLVVGEKEVTANYEGISAKITITFSPDITGLLLSWYDCVSLGILHEDYPRPWRKQKTGTKINSVTSAARGEEPFVYTGFVPLNPSPDDIQRIGDDIANVFTAVFDQTGELNCMEGPDMIIELTDDAVPFYVNGSRPLPFADRPLVKQLLDK</sequence>
<keyword evidence="2" id="KW-1185">Reference proteome</keyword>
<dbReference type="HOGENOM" id="CLU_1027658_0_0_1"/>
<proteinExistence type="predicted"/>
<protein>
    <submittedName>
        <fullName evidence="1">Uncharacterized protein</fullName>
    </submittedName>
</protein>
<gene>
    <name evidence="1" type="ORF">DAPPUDRAFT_105619</name>
</gene>
<dbReference type="AlphaFoldDB" id="E9GR98"/>
<dbReference type="PANTHER" id="PTHR33198:SF8">
    <property type="entry name" value="CCHC-TYPE DOMAIN-CONTAINING PROTEIN"/>
    <property type="match status" value="1"/>
</dbReference>
<dbReference type="EMBL" id="GL732559">
    <property type="protein sequence ID" value="EFX78031.1"/>
    <property type="molecule type" value="Genomic_DNA"/>
</dbReference>
<name>E9GR98_DAPPU</name>
<dbReference type="KEGG" id="dpx:DAPPUDRAFT_105619"/>
<dbReference type="InParanoid" id="E9GR98"/>
<reference evidence="1 2" key="1">
    <citation type="journal article" date="2011" name="Science">
        <title>The ecoresponsive genome of Daphnia pulex.</title>
        <authorList>
            <person name="Colbourne J.K."/>
            <person name="Pfrender M.E."/>
            <person name="Gilbert D."/>
            <person name="Thomas W.K."/>
            <person name="Tucker A."/>
            <person name="Oakley T.H."/>
            <person name="Tokishita S."/>
            <person name="Aerts A."/>
            <person name="Arnold G.J."/>
            <person name="Basu M.K."/>
            <person name="Bauer D.J."/>
            <person name="Caceres C.E."/>
            <person name="Carmel L."/>
            <person name="Casola C."/>
            <person name="Choi J.H."/>
            <person name="Detter J.C."/>
            <person name="Dong Q."/>
            <person name="Dusheyko S."/>
            <person name="Eads B.D."/>
            <person name="Frohlich T."/>
            <person name="Geiler-Samerotte K.A."/>
            <person name="Gerlach D."/>
            <person name="Hatcher P."/>
            <person name="Jogdeo S."/>
            <person name="Krijgsveld J."/>
            <person name="Kriventseva E.V."/>
            <person name="Kultz D."/>
            <person name="Laforsch C."/>
            <person name="Lindquist E."/>
            <person name="Lopez J."/>
            <person name="Manak J.R."/>
            <person name="Muller J."/>
            <person name="Pangilinan J."/>
            <person name="Patwardhan R.P."/>
            <person name="Pitluck S."/>
            <person name="Pritham E.J."/>
            <person name="Rechtsteiner A."/>
            <person name="Rho M."/>
            <person name="Rogozin I.B."/>
            <person name="Sakarya O."/>
            <person name="Salamov A."/>
            <person name="Schaack S."/>
            <person name="Shapiro H."/>
            <person name="Shiga Y."/>
            <person name="Skalitzky C."/>
            <person name="Smith Z."/>
            <person name="Souvorov A."/>
            <person name="Sung W."/>
            <person name="Tang Z."/>
            <person name="Tsuchiya D."/>
            <person name="Tu H."/>
            <person name="Vos H."/>
            <person name="Wang M."/>
            <person name="Wolf Y.I."/>
            <person name="Yamagata H."/>
            <person name="Yamada T."/>
            <person name="Ye Y."/>
            <person name="Shaw J.R."/>
            <person name="Andrews J."/>
            <person name="Crease T.J."/>
            <person name="Tang H."/>
            <person name="Lucas S.M."/>
            <person name="Robertson H.M."/>
            <person name="Bork P."/>
            <person name="Koonin E.V."/>
            <person name="Zdobnov E.M."/>
            <person name="Grigoriev I.V."/>
            <person name="Lynch M."/>
            <person name="Boore J.L."/>
        </authorList>
    </citation>
    <scope>NUCLEOTIDE SEQUENCE [LARGE SCALE GENOMIC DNA]</scope>
</reference>
<dbReference type="Proteomes" id="UP000000305">
    <property type="component" value="Unassembled WGS sequence"/>
</dbReference>